<dbReference type="Pfam" id="PF00072">
    <property type="entry name" value="Response_reg"/>
    <property type="match status" value="1"/>
</dbReference>
<accession>A0A6J6ING6</accession>
<reference evidence="8" key="1">
    <citation type="submission" date="2020-05" db="EMBL/GenBank/DDBJ databases">
        <authorList>
            <person name="Chiriac C."/>
            <person name="Salcher M."/>
            <person name="Ghai R."/>
            <person name="Kavagutti S V."/>
        </authorList>
    </citation>
    <scope>NUCLEOTIDE SEQUENCE</scope>
</reference>
<sequence length="131" mass="14207">MAQDKQNVLVVDDNDDVRDLVVLFLSADGFHVFSASNGEDALAILKNNPINLVLLDVMMPGKSGIEVLAEIRTHSNKAIREIPVMMITAKSSTEDIDAALAAGASSYVIKPFRATTIREKVRSILQLPTSN</sequence>
<gene>
    <name evidence="7" type="ORF">UFOPK1440_00239</name>
    <name evidence="8" type="ORF">UFOPK1946_00851</name>
</gene>
<organism evidence="8">
    <name type="scientific">freshwater metagenome</name>
    <dbReference type="NCBI Taxonomy" id="449393"/>
    <lineage>
        <taxon>unclassified sequences</taxon>
        <taxon>metagenomes</taxon>
        <taxon>ecological metagenomes</taxon>
    </lineage>
</organism>
<keyword evidence="1" id="KW-0597">Phosphoprotein</keyword>
<dbReference type="PANTHER" id="PTHR44591">
    <property type="entry name" value="STRESS RESPONSE REGULATOR PROTEIN 1"/>
    <property type="match status" value="1"/>
</dbReference>
<dbReference type="GO" id="GO:0000160">
    <property type="term" value="P:phosphorelay signal transduction system"/>
    <property type="evidence" value="ECO:0007669"/>
    <property type="project" value="UniProtKB-KW"/>
</dbReference>
<evidence type="ECO:0000256" key="4">
    <source>
        <dbReference type="ARBA" id="ARBA00023125"/>
    </source>
</evidence>
<dbReference type="EMBL" id="CAEZSP010000006">
    <property type="protein sequence ID" value="CAB4537384.1"/>
    <property type="molecule type" value="Genomic_DNA"/>
</dbReference>
<evidence type="ECO:0000256" key="3">
    <source>
        <dbReference type="ARBA" id="ARBA00023015"/>
    </source>
</evidence>
<evidence type="ECO:0000256" key="2">
    <source>
        <dbReference type="ARBA" id="ARBA00023012"/>
    </source>
</evidence>
<evidence type="ECO:0000256" key="1">
    <source>
        <dbReference type="ARBA" id="ARBA00022553"/>
    </source>
</evidence>
<evidence type="ECO:0000256" key="5">
    <source>
        <dbReference type="ARBA" id="ARBA00023163"/>
    </source>
</evidence>
<evidence type="ECO:0000259" key="6">
    <source>
        <dbReference type="PROSITE" id="PS50110"/>
    </source>
</evidence>
<keyword evidence="4" id="KW-0238">DNA-binding</keyword>
<evidence type="ECO:0000313" key="7">
    <source>
        <dbReference type="EMBL" id="CAB4537384.1"/>
    </source>
</evidence>
<name>A0A6J6ING6_9ZZZZ</name>
<dbReference type="EMBL" id="CAEZVG010000048">
    <property type="protein sequence ID" value="CAB4626056.1"/>
    <property type="molecule type" value="Genomic_DNA"/>
</dbReference>
<evidence type="ECO:0000313" key="8">
    <source>
        <dbReference type="EMBL" id="CAB4626056.1"/>
    </source>
</evidence>
<dbReference type="InterPro" id="IPR011006">
    <property type="entry name" value="CheY-like_superfamily"/>
</dbReference>
<dbReference type="CDD" id="cd17574">
    <property type="entry name" value="REC_OmpR"/>
    <property type="match status" value="1"/>
</dbReference>
<dbReference type="SUPFAM" id="SSF52172">
    <property type="entry name" value="CheY-like"/>
    <property type="match status" value="1"/>
</dbReference>
<keyword evidence="3" id="KW-0805">Transcription regulation</keyword>
<dbReference type="GO" id="GO:0003677">
    <property type="term" value="F:DNA binding"/>
    <property type="evidence" value="ECO:0007669"/>
    <property type="project" value="UniProtKB-KW"/>
</dbReference>
<dbReference type="SMART" id="SM00448">
    <property type="entry name" value="REC"/>
    <property type="match status" value="1"/>
</dbReference>
<keyword evidence="2" id="KW-0902">Two-component regulatory system</keyword>
<dbReference type="Gene3D" id="3.40.50.2300">
    <property type="match status" value="1"/>
</dbReference>
<proteinExistence type="predicted"/>
<protein>
    <submittedName>
        <fullName evidence="8">Unannotated protein</fullName>
    </submittedName>
</protein>
<dbReference type="InterPro" id="IPR050595">
    <property type="entry name" value="Bact_response_regulator"/>
</dbReference>
<dbReference type="AlphaFoldDB" id="A0A6J6ING6"/>
<dbReference type="InterPro" id="IPR001789">
    <property type="entry name" value="Sig_transdc_resp-reg_receiver"/>
</dbReference>
<keyword evidence="5" id="KW-0804">Transcription</keyword>
<dbReference type="FunFam" id="3.40.50.2300:FF:000001">
    <property type="entry name" value="DNA-binding response regulator PhoB"/>
    <property type="match status" value="1"/>
</dbReference>
<feature type="domain" description="Response regulatory" evidence="6">
    <location>
        <begin position="7"/>
        <end position="125"/>
    </location>
</feature>
<dbReference type="PROSITE" id="PS50110">
    <property type="entry name" value="RESPONSE_REGULATORY"/>
    <property type="match status" value="1"/>
</dbReference>
<dbReference type="PANTHER" id="PTHR44591:SF3">
    <property type="entry name" value="RESPONSE REGULATORY DOMAIN-CONTAINING PROTEIN"/>
    <property type="match status" value="1"/>
</dbReference>